<dbReference type="CTD" id="9839443"/>
<accession>E3LKK9</accession>
<evidence type="ECO:0000313" key="3">
    <source>
        <dbReference type="Proteomes" id="UP000008281"/>
    </source>
</evidence>
<dbReference type="RefSeq" id="XP_003115405.2">
    <property type="nucleotide sequence ID" value="XM_003115357.2"/>
</dbReference>
<evidence type="ECO:0000313" key="2">
    <source>
        <dbReference type="EMBL" id="EFO99892.1"/>
    </source>
</evidence>
<reference evidence="2" key="1">
    <citation type="submission" date="2007-07" db="EMBL/GenBank/DDBJ databases">
        <title>PCAP assembly of the Caenorhabditis remanei genome.</title>
        <authorList>
            <consortium name="The Caenorhabditis remanei Sequencing Consortium"/>
            <person name="Wilson R.K."/>
        </authorList>
    </citation>
    <scope>NUCLEOTIDE SEQUENCE [LARGE SCALE GENOMIC DNA]</scope>
    <source>
        <strain evidence="2">PB4641</strain>
    </source>
</reference>
<feature type="compositionally biased region" description="Polar residues" evidence="1">
    <location>
        <begin position="223"/>
        <end position="232"/>
    </location>
</feature>
<organism evidence="3">
    <name type="scientific">Caenorhabditis remanei</name>
    <name type="common">Caenorhabditis vulgaris</name>
    <dbReference type="NCBI Taxonomy" id="31234"/>
    <lineage>
        <taxon>Eukaryota</taxon>
        <taxon>Metazoa</taxon>
        <taxon>Ecdysozoa</taxon>
        <taxon>Nematoda</taxon>
        <taxon>Chromadorea</taxon>
        <taxon>Rhabditida</taxon>
        <taxon>Rhabditina</taxon>
        <taxon>Rhabditomorpha</taxon>
        <taxon>Rhabditoidea</taxon>
        <taxon>Rhabditidae</taxon>
        <taxon>Peloderinae</taxon>
        <taxon>Caenorhabditis</taxon>
    </lineage>
</organism>
<gene>
    <name evidence="2" type="ORF">CRE_18648</name>
</gene>
<dbReference type="Proteomes" id="UP000008281">
    <property type="component" value="Unassembled WGS sequence"/>
</dbReference>
<feature type="compositionally biased region" description="Basic residues" evidence="1">
    <location>
        <begin position="292"/>
        <end position="303"/>
    </location>
</feature>
<evidence type="ECO:0000256" key="1">
    <source>
        <dbReference type="SAM" id="MobiDB-lite"/>
    </source>
</evidence>
<dbReference type="KEGG" id="crq:GCK72_019425"/>
<feature type="region of interest" description="Disordered" evidence="1">
    <location>
        <begin position="259"/>
        <end position="311"/>
    </location>
</feature>
<name>E3LKK9_CAERE</name>
<dbReference type="GeneID" id="9839443"/>
<proteinExistence type="predicted"/>
<feature type="region of interest" description="Disordered" evidence="1">
    <location>
        <begin position="213"/>
        <end position="232"/>
    </location>
</feature>
<keyword evidence="3" id="KW-1185">Reference proteome</keyword>
<dbReference type="EMBL" id="DS268410">
    <property type="protein sequence ID" value="EFO99892.1"/>
    <property type="molecule type" value="Genomic_DNA"/>
</dbReference>
<protein>
    <submittedName>
        <fullName evidence="2">Uncharacterized protein</fullName>
    </submittedName>
</protein>
<dbReference type="AlphaFoldDB" id="E3LKK9"/>
<dbReference type="HOGENOM" id="CLU_722075_0_0_1"/>
<sequence length="383" mass="43762">MKVIYAYGDTRSQLLGDVPEVIVIDDDIPDFEKLDDSFELDDMISFVLKGEHPLPKREVIDSEPAEKEHAAEIEENMAEKDISDHTVEEKKVLVDLETVATEGSKHLVYIENGKTVSGLFDISTSLGITQLAELLKEKSPYHFNALMGAQEPPMEINSMENVRDENIEQESDGTVDEEEGEDIMMAEDAADTTDEQTPSPQVHVNNVKIESILDPKTDEGETQSESESTPMSVSFHIDEMRSTIEFNSILPLNPQEKSAIVPTSPEEDKTHFLPSPLPEKKPSIILPPRTPPSKRRNRHSNRHIKTDASSRSYSPVPFRVIDHRGPWKRNKHYREQNGHRRRERREYNAVGIRREQGRKRSYKKEEKIPTYKCGSRYGFVRNN</sequence>